<dbReference type="EC" id="1.1.1.8" evidence="14"/>
<keyword evidence="9 13" id="KW-0560">Oxidoreductase</keyword>
<dbReference type="GO" id="GO:0042803">
    <property type="term" value="F:protein homodimerization activity"/>
    <property type="evidence" value="ECO:0007669"/>
    <property type="project" value="InterPro"/>
</dbReference>
<evidence type="ECO:0000256" key="1">
    <source>
        <dbReference type="ARBA" id="ARBA00000215"/>
    </source>
</evidence>
<dbReference type="Proteomes" id="UP000677228">
    <property type="component" value="Unassembled WGS sequence"/>
</dbReference>
<dbReference type="InterPro" id="IPR011128">
    <property type="entry name" value="G3P_DH_NAD-dep_N"/>
</dbReference>
<dbReference type="SUPFAM" id="SSF51735">
    <property type="entry name" value="NAD(P)-binding Rossmann-fold domains"/>
    <property type="match status" value="1"/>
</dbReference>
<dbReference type="Pfam" id="PF06237">
    <property type="entry name" value="SLC52_ribofla_tr"/>
    <property type="match status" value="1"/>
</dbReference>
<comment type="similarity">
    <text evidence="4 13">Belongs to the NAD-dependent glycerol-3-phosphate dehydrogenase family.</text>
</comment>
<evidence type="ECO:0000256" key="10">
    <source>
        <dbReference type="ARBA" id="ARBA00023027"/>
    </source>
</evidence>
<dbReference type="InterPro" id="IPR006168">
    <property type="entry name" value="G3P_DH_NAD-dep"/>
</dbReference>
<proteinExistence type="inferred from homology"/>
<dbReference type="PANTHER" id="PTHR11728">
    <property type="entry name" value="GLYCEROL-3-PHOSPHATE DEHYDROGENASE"/>
    <property type="match status" value="1"/>
</dbReference>
<evidence type="ECO:0000256" key="9">
    <source>
        <dbReference type="ARBA" id="ARBA00023002"/>
    </source>
</evidence>
<evidence type="ECO:0000256" key="7">
    <source>
        <dbReference type="ARBA" id="ARBA00022692"/>
    </source>
</evidence>
<evidence type="ECO:0000313" key="20">
    <source>
        <dbReference type="Proteomes" id="UP000682733"/>
    </source>
</evidence>
<accession>A0A8S2HEC2</accession>
<dbReference type="GO" id="GO:0141152">
    <property type="term" value="F:glycerol-3-phosphate dehydrogenase (NAD+) activity"/>
    <property type="evidence" value="ECO:0007669"/>
    <property type="project" value="UniProtKB-UniRule"/>
</dbReference>
<dbReference type="InterPro" id="IPR008927">
    <property type="entry name" value="6-PGluconate_DH-like_C_sf"/>
</dbReference>
<dbReference type="FunFam" id="1.10.1040.10:FF:000004">
    <property type="entry name" value="Glycerol-3-phosphate dehydrogenase [NAD(+)]"/>
    <property type="match status" value="1"/>
</dbReference>
<keyword evidence="6" id="KW-1003">Cell membrane</keyword>
<dbReference type="NCBIfam" id="TIGR03376">
    <property type="entry name" value="glycerol3P_DH"/>
    <property type="match status" value="1"/>
</dbReference>
<sequence>MTSHSVDVFLHVRNKTLLGQAIFPNDPLPKLDEEFYEFCYILSSTKRSTGSSIPFQLNCLDDDICVYNRDNEHNQGHQSTLAVNKRSGNDLVTIDLINGETNGDDSDFIVIQTKHTHTEKKLKNDYKHVLLINRKLEKENDQLKMKMDHTELQSNEIIKKMNQDIIAREKQYASLTGELKSYSQDEISLKSTYLKCRELCSTQTETNQIYALKLAELETNAQKAQLIYDDTSEKLQQQTQTCIAHPICGPMMRVSSLPFRLLALEYGADIVFWEQLIDFRLSNCISCHSRQMAFQQHQFTVEGGRLMINYSCCAESSKMSNQLKRVAIIGSGNWGSTIAKIVGNNIKNFGACENEIKMYVYEEMIDGKKLTDIINQEHENKRYLPGHKLPDNVVACPDVAESAKDADILLIVLPHQFIERTCSTMKNQIKRTAFAVSFSKGFYVNKDKKAELISAVINRQLDIPCYVLMGANSANEVASGTFCEATVGSRNYEHAQLIKDLIQTDGFRIVIKPDTEVIEVLGALKNIVAVAAGFSDGLGFGDNTKAAVIRLGLKEMVKFCEEFFPGHHPQIFLESCGVADLVTTCYGGRIRRVAEAFVKTGKDIKTLEEEMLNGQKLQGPDAAAEVMDWLKSKEQTNRFPLFSAVHGICERQLEPKLLLEALRYHPEYTILFLNCKFSSFWAFLAEFSPCSPLVDHVSGKWLISFVWIFIYIIFYYERISLASYFSRTSGHRGLFWYGSLTQAGAFVGAAFIFILTLLNSFEERDVCLDYPCSEF</sequence>
<dbReference type="Pfam" id="PF01210">
    <property type="entry name" value="NAD_Gly3P_dh_N"/>
    <property type="match status" value="1"/>
</dbReference>
<evidence type="ECO:0000256" key="13">
    <source>
        <dbReference type="RuleBase" id="RU000437"/>
    </source>
</evidence>
<dbReference type="GO" id="GO:0046168">
    <property type="term" value="P:glycerol-3-phosphate catabolic process"/>
    <property type="evidence" value="ECO:0007669"/>
    <property type="project" value="UniProtKB-UniRule"/>
</dbReference>
<evidence type="ECO:0000256" key="15">
    <source>
        <dbReference type="SAM" id="Phobius"/>
    </source>
</evidence>
<comment type="catalytic activity">
    <reaction evidence="1">
        <text>riboflavin(in) = riboflavin(out)</text>
        <dbReference type="Rhea" id="RHEA:35015"/>
        <dbReference type="ChEBI" id="CHEBI:57986"/>
    </reaction>
</comment>
<comment type="catalytic activity">
    <reaction evidence="12 14">
        <text>sn-glycerol 3-phosphate + NAD(+) = dihydroxyacetone phosphate + NADH + H(+)</text>
        <dbReference type="Rhea" id="RHEA:11092"/>
        <dbReference type="ChEBI" id="CHEBI:15378"/>
        <dbReference type="ChEBI" id="CHEBI:57540"/>
        <dbReference type="ChEBI" id="CHEBI:57597"/>
        <dbReference type="ChEBI" id="CHEBI:57642"/>
        <dbReference type="ChEBI" id="CHEBI:57945"/>
        <dbReference type="EC" id="1.1.1.8"/>
    </reaction>
</comment>
<dbReference type="InterPro" id="IPR013328">
    <property type="entry name" value="6PGD_dom2"/>
</dbReference>
<keyword evidence="10 13" id="KW-0520">NAD</keyword>
<dbReference type="PRINTS" id="PR00077">
    <property type="entry name" value="GPDHDRGNASE"/>
</dbReference>
<evidence type="ECO:0000256" key="14">
    <source>
        <dbReference type="RuleBase" id="RU361243"/>
    </source>
</evidence>
<dbReference type="InterPro" id="IPR036291">
    <property type="entry name" value="NAD(P)-bd_dom_sf"/>
</dbReference>
<evidence type="ECO:0000256" key="12">
    <source>
        <dbReference type="ARBA" id="ARBA00048683"/>
    </source>
</evidence>
<evidence type="ECO:0000256" key="5">
    <source>
        <dbReference type="ARBA" id="ARBA00022448"/>
    </source>
</evidence>
<dbReference type="Gene3D" id="1.10.1040.10">
    <property type="entry name" value="N-(1-d-carboxylethyl)-l-norvaline Dehydrogenase, domain 2"/>
    <property type="match status" value="1"/>
</dbReference>
<evidence type="ECO:0000256" key="4">
    <source>
        <dbReference type="ARBA" id="ARBA00011009"/>
    </source>
</evidence>
<dbReference type="FunFam" id="3.40.50.720:FF:000365">
    <property type="entry name" value="Glycerol-3-phosphate dehydrogenase [NAD(+)]"/>
    <property type="match status" value="1"/>
</dbReference>
<dbReference type="EMBL" id="CAJNOK010001733">
    <property type="protein sequence ID" value="CAF0827417.1"/>
    <property type="molecule type" value="Genomic_DNA"/>
</dbReference>
<dbReference type="GO" id="GO:0005975">
    <property type="term" value="P:carbohydrate metabolic process"/>
    <property type="evidence" value="ECO:0007669"/>
    <property type="project" value="InterPro"/>
</dbReference>
<dbReference type="PROSITE" id="PS00957">
    <property type="entry name" value="NAD_G3PDH"/>
    <property type="match status" value="1"/>
</dbReference>
<dbReference type="Pfam" id="PF07479">
    <property type="entry name" value="NAD_Gly3P_dh_C"/>
    <property type="match status" value="1"/>
</dbReference>
<dbReference type="GO" id="GO:0032217">
    <property type="term" value="F:riboflavin transmembrane transporter activity"/>
    <property type="evidence" value="ECO:0007669"/>
    <property type="project" value="InterPro"/>
</dbReference>
<keyword evidence="11 15" id="KW-0472">Membrane</keyword>
<feature type="transmembrane region" description="Helical" evidence="15">
    <location>
        <begin position="697"/>
        <end position="714"/>
    </location>
</feature>
<dbReference type="EMBL" id="CAJOBA010001733">
    <property type="protein sequence ID" value="CAF3611889.1"/>
    <property type="molecule type" value="Genomic_DNA"/>
</dbReference>
<dbReference type="GO" id="GO:0005829">
    <property type="term" value="C:cytosol"/>
    <property type="evidence" value="ECO:0007669"/>
    <property type="project" value="TreeGrafter"/>
</dbReference>
<dbReference type="AlphaFoldDB" id="A0A8S2HEC2"/>
<comment type="caution">
    <text evidence="19">The sequence shown here is derived from an EMBL/GenBank/DDBJ whole genome shotgun (WGS) entry which is preliminary data.</text>
</comment>
<dbReference type="GO" id="GO:0005886">
    <property type="term" value="C:plasma membrane"/>
    <property type="evidence" value="ECO:0007669"/>
    <property type="project" value="UniProtKB-SubCell"/>
</dbReference>
<dbReference type="SUPFAM" id="SSF48179">
    <property type="entry name" value="6-phosphogluconate dehydrogenase C-terminal domain-like"/>
    <property type="match status" value="1"/>
</dbReference>
<feature type="domain" description="Glycerol-3-phosphate dehydrogenase NAD-dependent C-terminal" evidence="17">
    <location>
        <begin position="514"/>
        <end position="659"/>
    </location>
</feature>
<feature type="transmembrane region" description="Helical" evidence="15">
    <location>
        <begin position="734"/>
        <end position="758"/>
    </location>
</feature>
<protein>
    <recommendedName>
        <fullName evidence="14">Glycerol-3-phosphate dehydrogenase [NAD(+)]</fullName>
        <ecNumber evidence="14">1.1.1.8</ecNumber>
    </recommendedName>
</protein>
<evidence type="ECO:0000256" key="11">
    <source>
        <dbReference type="ARBA" id="ARBA00023136"/>
    </source>
</evidence>
<dbReference type="InterPro" id="IPR017751">
    <property type="entry name" value="G3P_DH_NAD-dep_euk"/>
</dbReference>
<feature type="domain" description="Glycerol-3-phosphate dehydrogenase NAD-dependent N-terminal" evidence="16">
    <location>
        <begin position="326"/>
        <end position="494"/>
    </location>
</feature>
<keyword evidence="5" id="KW-0813">Transport</keyword>
<comment type="subcellular location">
    <subcellularLocation>
        <location evidence="2">Cell membrane</location>
        <topology evidence="2">Multi-pass membrane protein</topology>
    </subcellularLocation>
</comment>
<evidence type="ECO:0000313" key="18">
    <source>
        <dbReference type="EMBL" id="CAF0827417.1"/>
    </source>
</evidence>
<dbReference type="InterPro" id="IPR009357">
    <property type="entry name" value="Riboflavin_transptr"/>
</dbReference>
<organism evidence="19 20">
    <name type="scientific">Didymodactylos carnosus</name>
    <dbReference type="NCBI Taxonomy" id="1234261"/>
    <lineage>
        <taxon>Eukaryota</taxon>
        <taxon>Metazoa</taxon>
        <taxon>Spiralia</taxon>
        <taxon>Gnathifera</taxon>
        <taxon>Rotifera</taxon>
        <taxon>Eurotatoria</taxon>
        <taxon>Bdelloidea</taxon>
        <taxon>Philodinida</taxon>
        <taxon>Philodinidae</taxon>
        <taxon>Didymodactylos</taxon>
    </lineage>
</organism>
<evidence type="ECO:0000259" key="16">
    <source>
        <dbReference type="Pfam" id="PF01210"/>
    </source>
</evidence>
<dbReference type="Gene3D" id="3.40.50.720">
    <property type="entry name" value="NAD(P)-binding Rossmann-like Domain"/>
    <property type="match status" value="1"/>
</dbReference>
<evidence type="ECO:0000256" key="2">
    <source>
        <dbReference type="ARBA" id="ARBA00004651"/>
    </source>
</evidence>
<dbReference type="GO" id="GO:0051287">
    <property type="term" value="F:NAD binding"/>
    <property type="evidence" value="ECO:0007669"/>
    <property type="project" value="UniProtKB-UniRule"/>
</dbReference>
<dbReference type="InterPro" id="IPR006109">
    <property type="entry name" value="G3P_DH_NAD-dep_C"/>
</dbReference>
<evidence type="ECO:0000256" key="6">
    <source>
        <dbReference type="ARBA" id="ARBA00022475"/>
    </source>
</evidence>
<evidence type="ECO:0000256" key="3">
    <source>
        <dbReference type="ARBA" id="ARBA00006366"/>
    </source>
</evidence>
<name>A0A8S2HEC2_9BILA</name>
<evidence type="ECO:0000256" key="8">
    <source>
        <dbReference type="ARBA" id="ARBA00022989"/>
    </source>
</evidence>
<keyword evidence="7 15" id="KW-0812">Transmembrane</keyword>
<keyword evidence="8 15" id="KW-1133">Transmembrane helix</keyword>
<dbReference type="PANTHER" id="PTHR11728:SF8">
    <property type="entry name" value="GLYCEROL-3-PHOSPHATE DEHYDROGENASE [NAD(+)]-RELATED"/>
    <property type="match status" value="1"/>
</dbReference>
<reference evidence="19" key="1">
    <citation type="submission" date="2021-02" db="EMBL/GenBank/DDBJ databases">
        <authorList>
            <person name="Nowell W R."/>
        </authorList>
    </citation>
    <scope>NUCLEOTIDE SEQUENCE</scope>
</reference>
<gene>
    <name evidence="18" type="ORF">OVA965_LOCUS5968</name>
    <name evidence="19" type="ORF">TMI583_LOCUS5964</name>
</gene>
<comment type="similarity">
    <text evidence="3">Belongs to the riboflavin transporter family.</text>
</comment>
<dbReference type="Proteomes" id="UP000682733">
    <property type="component" value="Unassembled WGS sequence"/>
</dbReference>
<evidence type="ECO:0000259" key="17">
    <source>
        <dbReference type="Pfam" id="PF07479"/>
    </source>
</evidence>
<evidence type="ECO:0000313" key="19">
    <source>
        <dbReference type="EMBL" id="CAF3611889.1"/>
    </source>
</evidence>